<evidence type="ECO:0000313" key="8">
    <source>
        <dbReference type="EMBL" id="EME71508.1"/>
    </source>
</evidence>
<dbReference type="SUPFAM" id="SSF81342">
    <property type="entry name" value="Transmembrane di-heme cytochromes"/>
    <property type="match status" value="1"/>
</dbReference>
<dbReference type="GO" id="GO:0009055">
    <property type="term" value="F:electron transfer activity"/>
    <property type="evidence" value="ECO:0007669"/>
    <property type="project" value="InterPro"/>
</dbReference>
<evidence type="ECO:0000313" key="9">
    <source>
        <dbReference type="Proteomes" id="UP000011744"/>
    </source>
</evidence>
<evidence type="ECO:0000259" key="7">
    <source>
        <dbReference type="Pfam" id="PF01292"/>
    </source>
</evidence>
<dbReference type="EMBL" id="AONQ01000004">
    <property type="protein sequence ID" value="EME71508.1"/>
    <property type="molecule type" value="Genomic_DNA"/>
</dbReference>
<comment type="subcellular location">
    <subcellularLocation>
        <location evidence="1">Cell membrane</location>
        <topology evidence="1">Multi-pass membrane protein</topology>
    </subcellularLocation>
</comment>
<evidence type="ECO:0000256" key="2">
    <source>
        <dbReference type="ARBA" id="ARBA00022475"/>
    </source>
</evidence>
<dbReference type="AlphaFoldDB" id="M3AF75"/>
<dbReference type="GO" id="GO:0022904">
    <property type="term" value="P:respiratory electron transport chain"/>
    <property type="evidence" value="ECO:0007669"/>
    <property type="project" value="InterPro"/>
</dbReference>
<feature type="domain" description="Cytochrome b561 bacterial/Ni-hydrogenase" evidence="7">
    <location>
        <begin position="9"/>
        <end position="178"/>
    </location>
</feature>
<accession>M3AF75</accession>
<protein>
    <submittedName>
        <fullName evidence="8">Cytochrome b</fullName>
    </submittedName>
</protein>
<keyword evidence="3 6" id="KW-0812">Transmembrane</keyword>
<dbReference type="Proteomes" id="UP000011744">
    <property type="component" value="Unassembled WGS sequence"/>
</dbReference>
<gene>
    <name evidence="8" type="ORF">H261_02566</name>
</gene>
<dbReference type="InterPro" id="IPR016174">
    <property type="entry name" value="Di-haem_cyt_TM"/>
</dbReference>
<keyword evidence="5 6" id="KW-0472">Membrane</keyword>
<reference evidence="8 9" key="1">
    <citation type="journal article" date="2014" name="Genome Announc.">
        <title>Draft Genome Sequence of Magnetospirillum sp. Strain SO-1, a Freshwater Magnetotactic Bacterium Isolated from the Ol'khovka River, Russia.</title>
        <authorList>
            <person name="Grouzdev D.S."/>
            <person name="Dziuba M.V."/>
            <person name="Sukhacheva M.S."/>
            <person name="Mardanov A.V."/>
            <person name="Beletskiy A.V."/>
            <person name="Kuznetsov B.B."/>
            <person name="Skryabin K.G."/>
        </authorList>
    </citation>
    <scope>NUCLEOTIDE SEQUENCE [LARGE SCALE GENOMIC DNA]</scope>
    <source>
        <strain evidence="8 9">SO-1</strain>
    </source>
</reference>
<feature type="transmembrane region" description="Helical" evidence="6">
    <location>
        <begin position="148"/>
        <end position="166"/>
    </location>
</feature>
<comment type="caution">
    <text evidence="8">The sequence shown here is derived from an EMBL/GenBank/DDBJ whole genome shotgun (WGS) entry which is preliminary data.</text>
</comment>
<evidence type="ECO:0000256" key="4">
    <source>
        <dbReference type="ARBA" id="ARBA00022989"/>
    </source>
</evidence>
<proteinExistence type="predicted"/>
<dbReference type="PANTHER" id="PTHR30485">
    <property type="entry name" value="NI/FE-HYDROGENASE 1 B-TYPE CYTOCHROME SUBUNIT"/>
    <property type="match status" value="1"/>
</dbReference>
<name>M3AF75_9PROT</name>
<keyword evidence="4 6" id="KW-1133">Transmembrane helix</keyword>
<feature type="transmembrane region" description="Helical" evidence="6">
    <location>
        <begin position="187"/>
        <end position="209"/>
    </location>
</feature>
<evidence type="ECO:0000256" key="1">
    <source>
        <dbReference type="ARBA" id="ARBA00004651"/>
    </source>
</evidence>
<evidence type="ECO:0000256" key="5">
    <source>
        <dbReference type="ARBA" id="ARBA00023136"/>
    </source>
</evidence>
<dbReference type="RefSeq" id="WP_008613975.1">
    <property type="nucleotide sequence ID" value="NZ_AONQ01000004.1"/>
</dbReference>
<keyword evidence="9" id="KW-1185">Reference proteome</keyword>
<organism evidence="8 9">
    <name type="scientific">Paramagnetospirillum caucaseum</name>
    <dbReference type="NCBI Taxonomy" id="1244869"/>
    <lineage>
        <taxon>Bacteria</taxon>
        <taxon>Pseudomonadati</taxon>
        <taxon>Pseudomonadota</taxon>
        <taxon>Alphaproteobacteria</taxon>
        <taxon>Rhodospirillales</taxon>
        <taxon>Magnetospirillaceae</taxon>
        <taxon>Paramagnetospirillum</taxon>
    </lineage>
</organism>
<dbReference type="GO" id="GO:0020037">
    <property type="term" value="F:heme binding"/>
    <property type="evidence" value="ECO:0007669"/>
    <property type="project" value="TreeGrafter"/>
</dbReference>
<keyword evidence="2" id="KW-1003">Cell membrane</keyword>
<dbReference type="PANTHER" id="PTHR30485:SF2">
    <property type="entry name" value="BLL0597 PROTEIN"/>
    <property type="match status" value="1"/>
</dbReference>
<dbReference type="PATRIC" id="fig|1244869.3.peg.511"/>
<dbReference type="InterPro" id="IPR011577">
    <property type="entry name" value="Cyt_b561_bac/Ni-Hgenase"/>
</dbReference>
<dbReference type="STRING" id="1244869.H261_02566"/>
<sequence>MDHRDYRLWDLPTRLFHWFLALAIVAASVSGQLGGGLMTLHGRIGLAVVGLLAFRLAWGLVGSTYARFGQFFPTPARIRAYLRGEWQGTGHNPLGALSVFCLLGVLIAQAATGLFANDDIAFTGPLYDLAGKARSNGLTAIHHLLSKLVYVLVALHLAAVAFYAFARKQNLVRPMLTGRKAGTGEPARGGGAVALAVALAVAAVAVHGARGGWMPPPPPPPPAASTPDF</sequence>
<dbReference type="InterPro" id="IPR051542">
    <property type="entry name" value="Hydrogenase_cytochrome"/>
</dbReference>
<dbReference type="eggNOG" id="COG3658">
    <property type="taxonomic scope" value="Bacteria"/>
</dbReference>
<dbReference type="Pfam" id="PF01292">
    <property type="entry name" value="Ni_hydr_CYTB"/>
    <property type="match status" value="1"/>
</dbReference>
<feature type="transmembrane region" description="Helical" evidence="6">
    <location>
        <begin position="41"/>
        <end position="61"/>
    </location>
</feature>
<evidence type="ECO:0000256" key="6">
    <source>
        <dbReference type="SAM" id="Phobius"/>
    </source>
</evidence>
<dbReference type="Gene3D" id="1.20.950.20">
    <property type="entry name" value="Transmembrane di-heme cytochromes, Chain C"/>
    <property type="match status" value="1"/>
</dbReference>
<dbReference type="OrthoDB" id="196472at2"/>
<evidence type="ECO:0000256" key="3">
    <source>
        <dbReference type="ARBA" id="ARBA00022692"/>
    </source>
</evidence>
<dbReference type="GO" id="GO:0005886">
    <property type="term" value="C:plasma membrane"/>
    <property type="evidence" value="ECO:0007669"/>
    <property type="project" value="UniProtKB-SubCell"/>
</dbReference>